<evidence type="ECO:0000256" key="3">
    <source>
        <dbReference type="SAM" id="Phobius"/>
    </source>
</evidence>
<dbReference type="InterPro" id="IPR050570">
    <property type="entry name" value="Cell_wall_metabolism_enzyme"/>
</dbReference>
<keyword evidence="2" id="KW-0175">Coiled coil</keyword>
<keyword evidence="1" id="KW-0732">Signal</keyword>
<keyword evidence="3" id="KW-0472">Membrane</keyword>
<dbReference type="SUPFAM" id="SSF51261">
    <property type="entry name" value="Duplicated hybrid motif"/>
    <property type="match status" value="1"/>
</dbReference>
<dbReference type="CDD" id="cd12797">
    <property type="entry name" value="M23_peptidase"/>
    <property type="match status" value="1"/>
</dbReference>
<protein>
    <submittedName>
        <fullName evidence="5">Peptidase M24</fullName>
    </submittedName>
</protein>
<dbReference type="FunFam" id="2.70.70.10:FF:000006">
    <property type="entry name" value="M23 family peptidase"/>
    <property type="match status" value="1"/>
</dbReference>
<dbReference type="PANTHER" id="PTHR21666">
    <property type="entry name" value="PEPTIDASE-RELATED"/>
    <property type="match status" value="1"/>
</dbReference>
<evidence type="ECO:0000313" key="5">
    <source>
        <dbReference type="EMBL" id="CAA6813356.1"/>
    </source>
</evidence>
<keyword evidence="3" id="KW-0812">Transmembrane</keyword>
<organism evidence="5">
    <name type="scientific">uncultured Campylobacterales bacterium</name>
    <dbReference type="NCBI Taxonomy" id="352960"/>
    <lineage>
        <taxon>Bacteria</taxon>
        <taxon>Pseudomonadati</taxon>
        <taxon>Campylobacterota</taxon>
        <taxon>Epsilonproteobacteria</taxon>
        <taxon>Campylobacterales</taxon>
        <taxon>environmental samples</taxon>
    </lineage>
</organism>
<dbReference type="Pfam" id="PF01551">
    <property type="entry name" value="Peptidase_M23"/>
    <property type="match status" value="1"/>
</dbReference>
<dbReference type="PANTHER" id="PTHR21666:SF289">
    <property type="entry name" value="L-ALA--D-GLU ENDOPEPTIDASE"/>
    <property type="match status" value="1"/>
</dbReference>
<proteinExistence type="predicted"/>
<feature type="domain" description="M23ase beta-sheet core" evidence="4">
    <location>
        <begin position="162"/>
        <end position="257"/>
    </location>
</feature>
<dbReference type="GO" id="GO:0004222">
    <property type="term" value="F:metalloendopeptidase activity"/>
    <property type="evidence" value="ECO:0007669"/>
    <property type="project" value="TreeGrafter"/>
</dbReference>
<gene>
    <name evidence="5" type="ORF">HELGO_WM22751</name>
</gene>
<accession>A0A6S6TAJ6</accession>
<evidence type="ECO:0000256" key="1">
    <source>
        <dbReference type="ARBA" id="ARBA00022729"/>
    </source>
</evidence>
<evidence type="ECO:0000259" key="4">
    <source>
        <dbReference type="Pfam" id="PF01551"/>
    </source>
</evidence>
<keyword evidence="3" id="KW-1133">Transmembrane helix</keyword>
<evidence type="ECO:0000256" key="2">
    <source>
        <dbReference type="SAM" id="Coils"/>
    </source>
</evidence>
<dbReference type="AlphaFoldDB" id="A0A6S6TAJ6"/>
<name>A0A6S6TAJ6_9BACT</name>
<dbReference type="EMBL" id="CACVAW010000054">
    <property type="protein sequence ID" value="CAA6813356.1"/>
    <property type="molecule type" value="Genomic_DNA"/>
</dbReference>
<feature type="coiled-coil region" evidence="2">
    <location>
        <begin position="60"/>
        <end position="94"/>
    </location>
</feature>
<dbReference type="Gene3D" id="2.70.70.10">
    <property type="entry name" value="Glucose Permease (Domain IIA)"/>
    <property type="match status" value="1"/>
</dbReference>
<feature type="transmembrane region" description="Helical" evidence="3">
    <location>
        <begin position="27"/>
        <end position="46"/>
    </location>
</feature>
<dbReference type="InterPro" id="IPR016047">
    <property type="entry name" value="M23ase_b-sheet_dom"/>
</dbReference>
<reference evidence="5" key="1">
    <citation type="submission" date="2020-01" db="EMBL/GenBank/DDBJ databases">
        <authorList>
            <person name="Meier V. D."/>
            <person name="Meier V D."/>
        </authorList>
    </citation>
    <scope>NUCLEOTIDE SEQUENCE</scope>
    <source>
        <strain evidence="5">HLG_WM_MAG_12</strain>
    </source>
</reference>
<dbReference type="InterPro" id="IPR011055">
    <property type="entry name" value="Dup_hybrid_motif"/>
</dbReference>
<sequence length="296" mass="34209">MKHRFTVTISDLGSTKSYTLLQVVKKYLIALLVIFLVSIFIIVNVIKTFNDQVISLKSDVDQITNKKQNVLQEYNEVLEQLNLKSVELNNFKNELSEIETLVGLKEIQEDQNLTQRLAELKVGASLQNIIFELIPSGSPIKYSRITSSYGNRYHPIKKRQELHKGIDLKARIGVPIHAPADGIVRYTKRSKFGYGNVIILSHNYGFETLYGHLKSIGVKEYQHIKKGDVIGLVGNSGMSTGSHLHYEVKFGLRTLNPIYFMNWNRQNFNEIFTKERRLQWENLIKRIKQDFRQILQ</sequence>